<dbReference type="AlphaFoldDB" id="A0A1I7L2K0"/>
<sequence length="72" mass="8178">MPKYKKPLKQTKMIDNWKCPWCRSVNSPCDVDGSPDWAEDQIVTCPKCEHEVLILTSIEFICRPSVGGVPLD</sequence>
<evidence type="ECO:0000313" key="2">
    <source>
        <dbReference type="Proteomes" id="UP000183508"/>
    </source>
</evidence>
<dbReference type="EMBL" id="FPBV01000023">
    <property type="protein sequence ID" value="SFV03921.1"/>
    <property type="molecule type" value="Genomic_DNA"/>
</dbReference>
<protein>
    <recommendedName>
        <fullName evidence="3">CPXCG motif-containing cysteine-rich protein</fullName>
    </recommendedName>
</protein>
<keyword evidence="2" id="KW-1185">Reference proteome</keyword>
<gene>
    <name evidence="1" type="ORF">SAMN05421543_12359</name>
</gene>
<dbReference type="Proteomes" id="UP000183508">
    <property type="component" value="Unassembled WGS sequence"/>
</dbReference>
<proteinExistence type="predicted"/>
<reference evidence="2" key="1">
    <citation type="submission" date="2016-10" db="EMBL/GenBank/DDBJ databases">
        <authorList>
            <person name="Varghese N."/>
        </authorList>
    </citation>
    <scope>NUCLEOTIDE SEQUENCE [LARGE SCALE GENOMIC DNA]</scope>
    <source>
        <strain evidence="2">DSM 17980</strain>
    </source>
</reference>
<evidence type="ECO:0008006" key="3">
    <source>
        <dbReference type="Google" id="ProtNLM"/>
    </source>
</evidence>
<dbReference type="STRING" id="392015.SAMN05421543_12359"/>
<organism evidence="1 2">
    <name type="scientific">Alicyclobacillus macrosporangiidus</name>
    <dbReference type="NCBI Taxonomy" id="392015"/>
    <lineage>
        <taxon>Bacteria</taxon>
        <taxon>Bacillati</taxon>
        <taxon>Bacillota</taxon>
        <taxon>Bacilli</taxon>
        <taxon>Bacillales</taxon>
        <taxon>Alicyclobacillaceae</taxon>
        <taxon>Alicyclobacillus</taxon>
    </lineage>
</organism>
<accession>A0A1I7L2K0</accession>
<name>A0A1I7L2K0_9BACL</name>
<evidence type="ECO:0000313" key="1">
    <source>
        <dbReference type="EMBL" id="SFV03921.1"/>
    </source>
</evidence>